<dbReference type="SUPFAM" id="SSF82866">
    <property type="entry name" value="Multidrug efflux transporter AcrB transmembrane domain"/>
    <property type="match status" value="2"/>
</dbReference>
<feature type="transmembrane region" description="Helical" evidence="6">
    <location>
        <begin position="391"/>
        <end position="410"/>
    </location>
</feature>
<comment type="subcellular location">
    <subcellularLocation>
        <location evidence="1">Cell membrane</location>
        <topology evidence="1">Multi-pass membrane protein</topology>
    </subcellularLocation>
</comment>
<proteinExistence type="predicted"/>
<dbReference type="PROSITE" id="PS50156">
    <property type="entry name" value="SSD"/>
    <property type="match status" value="2"/>
</dbReference>
<accession>A0A897MTW9</accession>
<evidence type="ECO:0000256" key="3">
    <source>
        <dbReference type="ARBA" id="ARBA00022692"/>
    </source>
</evidence>
<dbReference type="Gene3D" id="1.20.1640.10">
    <property type="entry name" value="Multidrug efflux transporter AcrB transmembrane domain"/>
    <property type="match status" value="2"/>
</dbReference>
<feature type="transmembrane region" description="Helical" evidence="6">
    <location>
        <begin position="357"/>
        <end position="379"/>
    </location>
</feature>
<feature type="transmembrane region" description="Helical" evidence="6">
    <location>
        <begin position="782"/>
        <end position="813"/>
    </location>
</feature>
<feature type="transmembrane region" description="Helical" evidence="6">
    <location>
        <begin position="456"/>
        <end position="473"/>
    </location>
</feature>
<feature type="domain" description="SSD" evidence="7">
    <location>
        <begin position="280"/>
        <end position="412"/>
    </location>
</feature>
<feature type="transmembrane region" description="Helical" evidence="6">
    <location>
        <begin position="306"/>
        <end position="324"/>
    </location>
</feature>
<evidence type="ECO:0000256" key="2">
    <source>
        <dbReference type="ARBA" id="ARBA00022475"/>
    </source>
</evidence>
<keyword evidence="9" id="KW-1185">Reference proteome</keyword>
<dbReference type="InterPro" id="IPR000731">
    <property type="entry name" value="SSD"/>
</dbReference>
<keyword evidence="3 6" id="KW-0812">Transmembrane</keyword>
<feature type="transmembrane region" description="Helical" evidence="6">
    <location>
        <begin position="279"/>
        <end position="300"/>
    </location>
</feature>
<feature type="transmembrane region" description="Helical" evidence="6">
    <location>
        <begin position="254"/>
        <end position="272"/>
    </location>
</feature>
<protein>
    <submittedName>
        <fullName evidence="8">Putative exporter of the RND superfamily</fullName>
    </submittedName>
</protein>
<dbReference type="InterPro" id="IPR004869">
    <property type="entry name" value="MMPL_dom"/>
</dbReference>
<dbReference type="GO" id="GO:0005886">
    <property type="term" value="C:plasma membrane"/>
    <property type="evidence" value="ECO:0007669"/>
    <property type="project" value="UniProtKB-SubCell"/>
</dbReference>
<name>A0A897MTW9_9EURY</name>
<evidence type="ECO:0000259" key="7">
    <source>
        <dbReference type="PROSITE" id="PS50156"/>
    </source>
</evidence>
<feature type="transmembrane region" description="Helical" evidence="6">
    <location>
        <begin position="819"/>
        <end position="844"/>
    </location>
</feature>
<keyword evidence="2" id="KW-1003">Cell membrane</keyword>
<dbReference type="Pfam" id="PF03176">
    <property type="entry name" value="MMPL"/>
    <property type="match status" value="2"/>
</dbReference>
<evidence type="ECO:0000313" key="9">
    <source>
        <dbReference type="Proteomes" id="UP000663586"/>
    </source>
</evidence>
<organism evidence="8 9">
    <name type="scientific">Natranaeroarchaeum sulfidigenes</name>
    <dbReference type="NCBI Taxonomy" id="2784880"/>
    <lineage>
        <taxon>Archaea</taxon>
        <taxon>Methanobacteriati</taxon>
        <taxon>Methanobacteriota</taxon>
        <taxon>Stenosarchaea group</taxon>
        <taxon>Halobacteria</taxon>
        <taxon>Halobacteriales</taxon>
        <taxon>Natronoarchaeaceae</taxon>
        <taxon>Natranaeroarchaeum</taxon>
    </lineage>
</organism>
<evidence type="ECO:0000313" key="8">
    <source>
        <dbReference type="EMBL" id="QSG03917.1"/>
    </source>
</evidence>
<evidence type="ECO:0000256" key="1">
    <source>
        <dbReference type="ARBA" id="ARBA00004651"/>
    </source>
</evidence>
<dbReference type="PANTHER" id="PTHR33406:SF13">
    <property type="entry name" value="MEMBRANE PROTEIN YDFJ"/>
    <property type="match status" value="1"/>
</dbReference>
<evidence type="ECO:0000256" key="6">
    <source>
        <dbReference type="SAM" id="Phobius"/>
    </source>
</evidence>
<feature type="domain" description="SSD" evidence="7">
    <location>
        <begin position="683"/>
        <end position="844"/>
    </location>
</feature>
<feature type="transmembrane region" description="Helical" evidence="6">
    <location>
        <begin position="743"/>
        <end position="761"/>
    </location>
</feature>
<reference evidence="8" key="1">
    <citation type="submission" date="2020-11" db="EMBL/GenBank/DDBJ databases">
        <title>Carbohydrate-dependent, anaerobic sulfur respiration: A novel catabolism in halophilic archaea.</title>
        <authorList>
            <person name="Sorokin D.Y."/>
            <person name="Messina E."/>
            <person name="Smedile F."/>
            <person name="La Cono V."/>
            <person name="Hallsworth J.E."/>
            <person name="Yakimov M.M."/>
        </authorList>
    </citation>
    <scope>NUCLEOTIDE SEQUENCE</scope>
    <source>
        <strain evidence="8">AArc-S</strain>
    </source>
</reference>
<dbReference type="InterPro" id="IPR050545">
    <property type="entry name" value="Mycobact_MmpL"/>
</dbReference>
<sequence>MNGRIVDRYADALVDNSKLIILLLLAATALVAAGAVVDDTEAGQIGQFETDGDEQQALDEIDATYGTDEGVVTQVVVRDEDGDVLTRESLLDGLELQQDIRDDESINATLQDEDAITGVENVVGTAAYFQRQAEQGEQPSGPPTLDEQVAALDALEENEVDELLAEVLDPDADTPGPDATTFLPTSYEPGETTADARLTFVFHADADSVEGGEDAVGAAQLGIAELVDDRFADGFAFGQGITDDASTRAVGDSFAIITPVALVLVLGVLGFAYRDLVDVLLGVFGIACVMAWLAGIQGWLSIPSSQLLIAVPFLVIGLSIDYSLHVVMRYREAREGQLRDDGPDAAIPREPTRAMQLGVASVVLALAAATFSTGIGFLSNYVSPLEAIQDFALLSAGGILATLIVFGALVPATKLEVERLLARRGRGRRNPAIGVDAGPLNRVLSGVVALVQRQPVAVLVVALLLASAGAYGATGIDTEFNEADFLPEDPPDWIKSLPGPLAPGDYDVRENAAYLGDNFRQQGDGTETQILVRGAVTDPDALAAIDEASAPPAEGSTIVTQPNGDAAVESPATVLREVAAEEDDLAEAIDERDETANGLPDEEVAAVYDTLYDVAPDRASEVLYRTDDGYESARLLVGVQGDASAQSVAEDTRGLAAGIEASGSVSAIATGGPVITAVLQDALLETLVQAFAVTLVVIMTFLSVLYWTRQGAPDLAVVTITPVLVALAWLLGTMAALDIPFNSETAVITSLAIGLGVDYSIHLSERIQDELLDSEGQSLDEALARAVAGTGGALVGSAATTAAGFGVLALALAPPLRRFGLVTGLSIVYAFIACVILLPVLFVLRERIRDWRADGQIGR</sequence>
<dbReference type="GeneID" id="70686101"/>
<dbReference type="EMBL" id="CP064786">
    <property type="protein sequence ID" value="QSG03917.1"/>
    <property type="molecule type" value="Genomic_DNA"/>
</dbReference>
<keyword evidence="4 6" id="KW-1133">Transmembrane helix</keyword>
<keyword evidence="5 6" id="KW-0472">Membrane</keyword>
<dbReference type="AlphaFoldDB" id="A0A897MTW9"/>
<feature type="transmembrane region" description="Helical" evidence="6">
    <location>
        <begin position="715"/>
        <end position="737"/>
    </location>
</feature>
<dbReference type="Proteomes" id="UP000663586">
    <property type="component" value="Chromosome"/>
</dbReference>
<evidence type="ECO:0000256" key="5">
    <source>
        <dbReference type="ARBA" id="ARBA00023136"/>
    </source>
</evidence>
<evidence type="ECO:0000256" key="4">
    <source>
        <dbReference type="ARBA" id="ARBA00022989"/>
    </source>
</evidence>
<dbReference type="PANTHER" id="PTHR33406">
    <property type="entry name" value="MEMBRANE PROTEIN MJ1562-RELATED"/>
    <property type="match status" value="1"/>
</dbReference>
<gene>
    <name evidence="8" type="ORF">AArcS_2721</name>
</gene>
<feature type="transmembrane region" description="Helical" evidence="6">
    <location>
        <begin position="687"/>
        <end position="708"/>
    </location>
</feature>
<dbReference type="KEGG" id="hara:AArcS_2721"/>
<dbReference type="RefSeq" id="WP_238477954.1">
    <property type="nucleotide sequence ID" value="NZ_CP064786.1"/>
</dbReference>